<evidence type="ECO:0000313" key="7">
    <source>
        <dbReference type="Proteomes" id="UP000321175"/>
    </source>
</evidence>
<dbReference type="AlphaFoldDB" id="A0A1A6GA59"/>
<reference evidence="1 7" key="3">
    <citation type="submission" date="2019-07" db="EMBL/GenBank/DDBJ databases">
        <title>Whole genome shotgun sequence of Enterococcus mundtii NBRC 100490.</title>
        <authorList>
            <person name="Hosoyama A."/>
            <person name="Uohara A."/>
            <person name="Ohji S."/>
            <person name="Ichikawa N."/>
        </authorList>
    </citation>
    <scope>NUCLEOTIDE SEQUENCE [LARGE SCALE GENOMIC DNA]</scope>
    <source>
        <strain evidence="1 7">NBRC 100490</strain>
    </source>
</reference>
<dbReference type="EMBL" id="MSTR01000007">
    <property type="protein sequence ID" value="ONN43176.1"/>
    <property type="molecule type" value="Genomic_DNA"/>
</dbReference>
<evidence type="ECO:0000313" key="2">
    <source>
        <dbReference type="EMBL" id="NMP58014.1"/>
    </source>
</evidence>
<protein>
    <submittedName>
        <fullName evidence="4">Uncharacterized protein</fullName>
    </submittedName>
</protein>
<sequence>MLPNLGYYVQTVDKIVKETEAIGETMHPKYEKIREAIDQKKTAELTQAELVETVELFDQGTEKYRNMLKKISTLRPPAKVMGIHKNFEKAYKNYVAGCEEMTQSIQPEKGIDAEQFDASEAKQDQATDDISAAIQKMTNLLMK</sequence>
<dbReference type="EMBL" id="NGMS01000001">
    <property type="protein sequence ID" value="OTP28379.1"/>
    <property type="molecule type" value="Genomic_DNA"/>
</dbReference>
<evidence type="ECO:0000313" key="4">
    <source>
        <dbReference type="EMBL" id="OTP28379.1"/>
    </source>
</evidence>
<dbReference type="Proteomes" id="UP000195024">
    <property type="component" value="Unassembled WGS sequence"/>
</dbReference>
<reference evidence="4 6" key="2">
    <citation type="submission" date="2017-05" db="EMBL/GenBank/DDBJ databases">
        <title>The Genome Sequence of Enterococcus mundtii 6B1_DIV0119.</title>
        <authorList>
            <consortium name="The Broad Institute Genomics Platform"/>
            <consortium name="The Broad Institute Genomic Center for Infectious Diseases"/>
            <person name="Earl A."/>
            <person name="Manson A."/>
            <person name="Schwartman J."/>
            <person name="Gilmore M."/>
            <person name="Abouelleil A."/>
            <person name="Cao P."/>
            <person name="Chapman S."/>
            <person name="Cusick C."/>
            <person name="Shea T."/>
            <person name="Young S."/>
            <person name="Neafsey D."/>
            <person name="Nusbaum C."/>
            <person name="Birren B."/>
        </authorList>
    </citation>
    <scope>NUCLEOTIDE SEQUENCE [LARGE SCALE GENOMIC DNA]</scope>
    <source>
        <strain evidence="4 6">6B1_DIV0119</strain>
    </source>
</reference>
<evidence type="ECO:0000313" key="1">
    <source>
        <dbReference type="EMBL" id="GEL81604.1"/>
    </source>
</evidence>
<dbReference type="OrthoDB" id="2146076at2"/>
<dbReference type="EMBL" id="JABCAG010000013">
    <property type="protein sequence ID" value="NMP58014.1"/>
    <property type="molecule type" value="Genomic_DNA"/>
</dbReference>
<comment type="caution">
    <text evidence="4">The sequence shown here is derived from an EMBL/GenBank/DDBJ whole genome shotgun (WGS) entry which is preliminary data.</text>
</comment>
<reference evidence="2 8" key="4">
    <citation type="submission" date="2020-04" db="EMBL/GenBank/DDBJ databases">
        <authorList>
            <person name="Abaymova A."/>
            <person name="Teymurazov M."/>
            <person name="Tazyna O."/>
            <person name="Chatushin Y."/>
            <person name="Svetoch E."/>
            <person name="Pereligyn V."/>
            <person name="Pohylenko V."/>
            <person name="Platonov M."/>
            <person name="Kartsev N."/>
            <person name="Skryabin Y."/>
            <person name="Sizova A."/>
            <person name="Solomentsev V."/>
            <person name="Kislichkina A."/>
            <person name="Bogun A."/>
        </authorList>
    </citation>
    <scope>NUCLEOTIDE SEQUENCE [LARGE SCALE GENOMIC DNA]</scope>
    <source>
        <strain evidence="2">SCPM-O-B-8398</strain>
        <strain evidence="8">SCPM-O-B-8398 (E28)</strain>
    </source>
</reference>
<evidence type="ECO:0000313" key="6">
    <source>
        <dbReference type="Proteomes" id="UP000195024"/>
    </source>
</evidence>
<accession>A0A1A6GA59</accession>
<organism evidence="4 6">
    <name type="scientific">Enterococcus mundtii</name>
    <dbReference type="NCBI Taxonomy" id="53346"/>
    <lineage>
        <taxon>Bacteria</taxon>
        <taxon>Bacillati</taxon>
        <taxon>Bacillota</taxon>
        <taxon>Bacilli</taxon>
        <taxon>Lactobacillales</taxon>
        <taxon>Enterococcaceae</taxon>
        <taxon>Enterococcus</taxon>
    </lineage>
</organism>
<dbReference type="EMBL" id="BJWA01000029">
    <property type="protein sequence ID" value="GEL81604.1"/>
    <property type="molecule type" value="Genomic_DNA"/>
</dbReference>
<dbReference type="RefSeq" id="WP_019723602.1">
    <property type="nucleotide sequence ID" value="NZ_BJWA01000029.1"/>
</dbReference>
<dbReference type="Proteomes" id="UP000189299">
    <property type="component" value="Unassembled WGS sequence"/>
</dbReference>
<evidence type="ECO:0000313" key="5">
    <source>
        <dbReference type="Proteomes" id="UP000189299"/>
    </source>
</evidence>
<gene>
    <name evidence="4" type="ORF">A5802_002120</name>
    <name evidence="3" type="ORF">BTN92_08935</name>
    <name evidence="1" type="ORF">EMU01_27480</name>
    <name evidence="2" type="ORF">HI921_05960</name>
</gene>
<dbReference type="GeneID" id="61000330"/>
<dbReference type="Proteomes" id="UP000557857">
    <property type="component" value="Unassembled WGS sequence"/>
</dbReference>
<evidence type="ECO:0000313" key="8">
    <source>
        <dbReference type="Proteomes" id="UP000557857"/>
    </source>
</evidence>
<proteinExistence type="predicted"/>
<keyword evidence="7" id="KW-1185">Reference proteome</keyword>
<reference evidence="3 5" key="1">
    <citation type="submission" date="2016-12" db="EMBL/GenBank/DDBJ databases">
        <authorList>
            <person name="Song W.-J."/>
            <person name="Kurnit D.M."/>
        </authorList>
    </citation>
    <scope>NUCLEOTIDE SEQUENCE [LARGE SCALE GENOMIC DNA]</scope>
    <source>
        <strain evidence="3 5">CGB1038-1_S1</strain>
    </source>
</reference>
<evidence type="ECO:0000313" key="3">
    <source>
        <dbReference type="EMBL" id="ONN43176.1"/>
    </source>
</evidence>
<name>A0A1A6GA59_ENTMU</name>
<dbReference type="Proteomes" id="UP000321175">
    <property type="component" value="Unassembled WGS sequence"/>
</dbReference>
<dbReference type="STRING" id="53346.A5802_002120"/>